<dbReference type="AlphaFoldDB" id="A0A834F0C5"/>
<organism evidence="1 2">
    <name type="scientific">Oryzias melastigma</name>
    <name type="common">Marine medaka</name>
    <dbReference type="NCBI Taxonomy" id="30732"/>
    <lineage>
        <taxon>Eukaryota</taxon>
        <taxon>Metazoa</taxon>
        <taxon>Chordata</taxon>
        <taxon>Craniata</taxon>
        <taxon>Vertebrata</taxon>
        <taxon>Euteleostomi</taxon>
        <taxon>Actinopterygii</taxon>
        <taxon>Neopterygii</taxon>
        <taxon>Teleostei</taxon>
        <taxon>Neoteleostei</taxon>
        <taxon>Acanthomorphata</taxon>
        <taxon>Ovalentaria</taxon>
        <taxon>Atherinomorphae</taxon>
        <taxon>Beloniformes</taxon>
        <taxon>Adrianichthyidae</taxon>
        <taxon>Oryziinae</taxon>
        <taxon>Oryzias</taxon>
    </lineage>
</organism>
<dbReference type="InterPro" id="IPR012340">
    <property type="entry name" value="NA-bd_OB-fold"/>
</dbReference>
<comment type="caution">
    <text evidence="1">The sequence shown here is derived from an EMBL/GenBank/DDBJ whole genome shotgun (WGS) entry which is preliminary data.</text>
</comment>
<gene>
    <name evidence="1" type="ORF">FQA47_021494</name>
</gene>
<protein>
    <submittedName>
        <fullName evidence="1">Uncharacterized protein</fullName>
    </submittedName>
</protein>
<evidence type="ECO:0000313" key="2">
    <source>
        <dbReference type="Proteomes" id="UP000646548"/>
    </source>
</evidence>
<name>A0A834F0C5_ORYME</name>
<dbReference type="EMBL" id="WKFB01000974">
    <property type="protein sequence ID" value="KAF6716296.1"/>
    <property type="molecule type" value="Genomic_DNA"/>
</dbReference>
<proteinExistence type="predicted"/>
<dbReference type="Proteomes" id="UP000646548">
    <property type="component" value="Unassembled WGS sequence"/>
</dbReference>
<dbReference type="Gene3D" id="2.40.50.140">
    <property type="entry name" value="Nucleic acid-binding proteins"/>
    <property type="match status" value="1"/>
</dbReference>
<sequence>MALSRVLNERTDCPYSKPPNLHISVLKMQEEQRVVDWFFTEISAKAATVKKNRVAVISDGHSLATITLFEEYKGAVKEGTSYIIVGYGLRGQSPPYLIKIDRQTKFFRGSDISISPGLINEAEKILNPPSKVVNLRESAEEKGLVTIQGTVVELLSLKKVQAGRNLVPLRNIGVQKDEFMISIWLWRELSVISLSIGDMITVSHLKVDSTMYRHQLKSTRYSKLEKTKTAQTPASPSSG</sequence>
<reference evidence="1" key="1">
    <citation type="journal article" name="BMC Genomics">
        <title>Long-read sequencing and de novo genome assembly of marine medaka (Oryzias melastigma).</title>
        <authorList>
            <person name="Liang P."/>
            <person name="Saqib H.S.A."/>
            <person name="Ni X."/>
            <person name="Shen Y."/>
        </authorList>
    </citation>
    <scope>NUCLEOTIDE SEQUENCE</scope>
    <source>
        <strain evidence="1">Bigg-433</strain>
    </source>
</reference>
<accession>A0A834F0C5</accession>
<evidence type="ECO:0000313" key="1">
    <source>
        <dbReference type="EMBL" id="KAF6716296.1"/>
    </source>
</evidence>